<dbReference type="InterPro" id="IPR052575">
    <property type="entry name" value="SSU_processome_comp_20"/>
</dbReference>
<dbReference type="GO" id="GO:0032040">
    <property type="term" value="C:small-subunit processome"/>
    <property type="evidence" value="ECO:0007669"/>
    <property type="project" value="TreeGrafter"/>
</dbReference>
<dbReference type="Gene3D" id="1.25.10.10">
    <property type="entry name" value="Leucine-rich Repeat Variant"/>
    <property type="match status" value="2"/>
</dbReference>
<dbReference type="PANTHER" id="PTHR17695:SF11">
    <property type="entry name" value="SMALL SUBUNIT PROCESSOME COMPONENT 20 HOMOLOG"/>
    <property type="match status" value="1"/>
</dbReference>
<accession>A0A2G8L6I6</accession>
<dbReference type="Pfam" id="PF23099">
    <property type="entry name" value="UTP20_C"/>
    <property type="match status" value="1"/>
</dbReference>
<feature type="repeat" description="HEAT" evidence="1">
    <location>
        <begin position="2007"/>
        <end position="2045"/>
    </location>
</feature>
<evidence type="ECO:0000256" key="2">
    <source>
        <dbReference type="SAM" id="MobiDB-lite"/>
    </source>
</evidence>
<dbReference type="InterPro" id="IPR057525">
    <property type="entry name" value="UTP20_C"/>
</dbReference>
<dbReference type="GO" id="GO:0030686">
    <property type="term" value="C:90S preribosome"/>
    <property type="evidence" value="ECO:0007669"/>
    <property type="project" value="TreeGrafter"/>
</dbReference>
<feature type="region of interest" description="Disordered" evidence="2">
    <location>
        <begin position="575"/>
        <end position="606"/>
    </location>
</feature>
<evidence type="ECO:0000259" key="5">
    <source>
        <dbReference type="Pfam" id="PF23099"/>
    </source>
</evidence>
<dbReference type="Pfam" id="PF07539">
    <property type="entry name" value="UTP20_N"/>
    <property type="match status" value="1"/>
</dbReference>
<evidence type="ECO:0000256" key="1">
    <source>
        <dbReference type="PROSITE-ProRule" id="PRU00103"/>
    </source>
</evidence>
<protein>
    <submittedName>
        <fullName evidence="6">Putative small subunit processome component 20-like</fullName>
    </submittedName>
</protein>
<evidence type="ECO:0000313" key="6">
    <source>
        <dbReference type="EMBL" id="PIK55872.1"/>
    </source>
</evidence>
<feature type="compositionally biased region" description="Basic and acidic residues" evidence="2">
    <location>
        <begin position="1410"/>
        <end position="1426"/>
    </location>
</feature>
<dbReference type="InterPro" id="IPR011989">
    <property type="entry name" value="ARM-like"/>
</dbReference>
<feature type="domain" description="U3 small nucleolar RNA-associated protein 20 C-terminal" evidence="5">
    <location>
        <begin position="2061"/>
        <end position="2466"/>
    </location>
</feature>
<dbReference type="InterPro" id="IPR021133">
    <property type="entry name" value="HEAT_type_2"/>
</dbReference>
<dbReference type="InterPro" id="IPR016024">
    <property type="entry name" value="ARM-type_fold"/>
</dbReference>
<feature type="region of interest" description="Disordered" evidence="2">
    <location>
        <begin position="2271"/>
        <end position="2317"/>
    </location>
</feature>
<dbReference type="PANTHER" id="PTHR17695">
    <property type="entry name" value="SMALL SUBUNIT PROCESSOME COMPONENT 20 HOMOLOG"/>
    <property type="match status" value="1"/>
</dbReference>
<feature type="region of interest" description="Disordered" evidence="2">
    <location>
        <begin position="2424"/>
        <end position="2482"/>
    </location>
</feature>
<dbReference type="PROSITE" id="PS50077">
    <property type="entry name" value="HEAT_REPEAT"/>
    <property type="match status" value="1"/>
</dbReference>
<dbReference type="InterPro" id="IPR011430">
    <property type="entry name" value="UTP20_N"/>
</dbReference>
<feature type="compositionally biased region" description="Acidic residues" evidence="2">
    <location>
        <begin position="586"/>
        <end position="600"/>
    </location>
</feature>
<dbReference type="Pfam" id="PF20416">
    <property type="entry name" value="UTP20"/>
    <property type="match status" value="1"/>
</dbReference>
<reference evidence="6 7" key="1">
    <citation type="journal article" date="2017" name="PLoS Biol.">
        <title>The sea cucumber genome provides insights into morphological evolution and visceral regeneration.</title>
        <authorList>
            <person name="Zhang X."/>
            <person name="Sun L."/>
            <person name="Yuan J."/>
            <person name="Sun Y."/>
            <person name="Gao Y."/>
            <person name="Zhang L."/>
            <person name="Li S."/>
            <person name="Dai H."/>
            <person name="Hamel J.F."/>
            <person name="Liu C."/>
            <person name="Yu Y."/>
            <person name="Liu S."/>
            <person name="Lin W."/>
            <person name="Guo K."/>
            <person name="Jin S."/>
            <person name="Xu P."/>
            <person name="Storey K.B."/>
            <person name="Huan P."/>
            <person name="Zhang T."/>
            <person name="Zhou Y."/>
            <person name="Zhang J."/>
            <person name="Lin C."/>
            <person name="Li X."/>
            <person name="Xing L."/>
            <person name="Huo D."/>
            <person name="Sun M."/>
            <person name="Wang L."/>
            <person name="Mercier A."/>
            <person name="Li F."/>
            <person name="Yang H."/>
            <person name="Xiang J."/>
        </authorList>
    </citation>
    <scope>NUCLEOTIDE SEQUENCE [LARGE SCALE GENOMIC DNA]</scope>
    <source>
        <strain evidence="6">Shaxun</strain>
        <tissue evidence="6">Muscle</tissue>
    </source>
</reference>
<name>A0A2G8L6I6_STIJA</name>
<proteinExistence type="predicted"/>
<dbReference type="InterPro" id="IPR046523">
    <property type="entry name" value="UTP20_dom"/>
</dbReference>
<feature type="compositionally biased region" description="Acidic residues" evidence="2">
    <location>
        <begin position="1427"/>
        <end position="1445"/>
    </location>
</feature>
<dbReference type="STRING" id="307972.A0A2G8L6I6"/>
<evidence type="ECO:0000259" key="3">
    <source>
        <dbReference type="Pfam" id="PF07539"/>
    </source>
</evidence>
<feature type="compositionally biased region" description="Basic and acidic residues" evidence="2">
    <location>
        <begin position="575"/>
        <end position="585"/>
    </location>
</feature>
<comment type="caution">
    <text evidence="6">The sequence shown here is derived from an EMBL/GenBank/DDBJ whole genome shotgun (WGS) entry which is preliminary data.</text>
</comment>
<organism evidence="6 7">
    <name type="scientific">Stichopus japonicus</name>
    <name type="common">Sea cucumber</name>
    <dbReference type="NCBI Taxonomy" id="307972"/>
    <lineage>
        <taxon>Eukaryota</taxon>
        <taxon>Metazoa</taxon>
        <taxon>Echinodermata</taxon>
        <taxon>Eleutherozoa</taxon>
        <taxon>Echinozoa</taxon>
        <taxon>Holothuroidea</taxon>
        <taxon>Aspidochirotacea</taxon>
        <taxon>Aspidochirotida</taxon>
        <taxon>Stichopodidae</taxon>
        <taxon>Apostichopus</taxon>
    </lineage>
</organism>
<dbReference type="Proteomes" id="UP000230750">
    <property type="component" value="Unassembled WGS sequence"/>
</dbReference>
<evidence type="ECO:0000313" key="7">
    <source>
        <dbReference type="Proteomes" id="UP000230750"/>
    </source>
</evidence>
<sequence>DLANSLRNEIAQDSKRSVSEEACQHLSYVLQLMEKVVRFGQGKLVTNPKQLVQILEDLLVGNFISEIYSQNILDLLSTLLSAKRCSIGMEQTTSLASYVFKANFQKSQLLHFCRTVAEMNDFEGILLPKLLEYVHEQVTIARTDREDSELILFTLVELILLKSPVRGNCLATTSDPYILDFSILVERMKVSSRKKRRQSGNAVMTSFPEFLLDAVNNYLQGEGSIHYIWAVVLCLFNVRPLDKERSRALLVKLIDHFGDALRETTEEKEMDVLQYVLSCTVQAFLCCSQPKEIKDLEETVLTFMRLYPTSEHILTAAESWYATATSCAVTVDTKKLTDQYLTLQENLTSSSSKVRLLTLRILSYIPVTLPELPDAPRGQITVLQICQNAEEVPLTLDTYREKLMHLRKLEFEAVKPSLPDDFDCSEVALRYLMGMLHVNLQLLWEPVIDLIKSHAYGMDKNKFWSIYRSLLLQASSELKTLKPHIPHRNRRKSLVTVETAKPQNLADLLQDSLKARMSTTDRPDPINFRNLLWKAMATFPDRVEKKTRDLVPMLLDFVKNEYNMMETFLAPSQDISKKTEDKNLDETEDDADEGGEEEEEKGQGTYSKAKLQKSLVILLQLFSKFRNPKAFFQETKMRELFFRLLSSSNASVQKVTLDCVMTYKFKYLQPYVDQFSALMEDKSFTDALLLFNIDENRLDRGPSSRRLLPVLFRILYGKMLSRAGAGPQGKSGVSFRRSLILRFLGGSKEAEMKIFLDLIFEPFMSMLDEDCSSMLKKSLEALDISSVIPLRRQYSILETCGILFSRVGHLIGSYNSTILHILISMAANYNSLLEKRDELQPHAIKQLKNLRQSAVNRLEQFSEVYDEYPYTSDEIDILFEGVVWPQLDRLPNEGLAGPTPLLKLFHQWSKQPRLHILLAKHHPSQADLYPIPGCIALLSSSLAAPTVVAMVMEVIYNLLNLDESDASEDDDVAALPVNDVIPLSEVKVPSEEVVASFGIRLIHPFVSPILQYLKTAVKPRKTRFELPLKEINLLSKLSLFVEDPVQSSNLISLLLPYLEKTKDKHENIEVDILNTVKNLVVYVDDASQFINKLSKCFQRLSFRTSRKVLCDVISAMATRLPEMAESAKFVQDLNSWDKKRLDEPDYSKRISTFNLANRKVEQMKDVDTTFLQLMLDNAFYFVVKMDEMSMRDNSSFFLINFIQHSASLESGRGAIENLIHSKYLPSLKEGVKSRRESTRHECIAILSGVIKHYPHLDVFDKMTVLHDKDKERDFYENIRHIQIHRRVRALRKLAKHCRQSELDVKGVRNFLLPLVTGVIFDPVLVAKNENVVLEAIDCIGAIAGMMPWGTYFILFKQFLRLLLRSVDQQKIAVRLLVAVLEAFHFDLTTSEYLPREQPGFLSEVDLDGNGEVKKDGSEGDKGKTEENLEEQEEPEKDEEEMEDEESKVTENVKDQATRIHKTILNSVLPKLMEIFSERTKRDEQHKVTRDNGMDENEILRIPLTVAMVKLIKELPHNAVNTHLPSIVLNLNILKHRIMNIRDIARDCLIKILHSAGVDYFDGILHQMNNTLTRGYQVHVLGYSVHALIKSIPNLKSGDLDKSLPILIKILNGELFGDLSEEKEVAAIISKVPEAKGTRSYDCYEIIGKVIGEGCLTMLILPLKELLDTTHSHKVVNKVREVLRRFSIGLVANSALSVESLMIFIHGLASDTLHLVTSFEKAKAALRPPPDPRLQPPSVYLLPAKPKRWGESAHMGRKTNMHILMEFGLLLLHNALKSSKLSPSKELHLRMLDPFVDILTKALGAKTNVVVSVSVRCLTNMLRFPLPALETTSEEITKSLFHLLKKHAGAGVTKGENLELITNTFKAVTVLVRDVKHHKINEKQLQVLLAYAEEDINDYTRQATAFTLLKAILFKKLVVPEIHEVVRKIRQLAITSETPSIRAQCRQVDLQYLLDYPLGRKIKTPLEFYVSQLSYQVESGRRSALDMLMTMFNTFPQPLLLKYAGLFFIPLAIRLVNDESTSCRRLAASTLKTLLKKLDNVKCEELFEMVKQWLADDDAGHQRLAVQLCGVFVEAEGADSHKRLGFILPALEEKIRSENWNQETPSPDPDDEKESDHLLFHLLSCLLKVFKTCHIIKSDEYQELLNAIWRSAEEHLLHPHTWIRIVTAQLYGELFATWPYEKLISVFGDGDDSLHSSKDTGPYILSDGRSKVKVLTTKFCGQLLSSQLKKDHANQILKNLVYLGKVMHKVYPMDQTESLSVDDVIQVDDIDKRLGEDKSDHKEAEDEDEDSDDDDDTSQTAETNSNHDNNSEEDSKETQRSISIAWMVRKLCWICSNEAFRSHQETFRRSSIVKWFAALALDMDPADVKRCLPPIIRVLLRSIDDHNKHNDDNLKVLCQEVLELLKGVVELDFFTRTYADVQRSRQEKRLQRKRQNALEAVANPEEAATKKMKKNLKKKESKKRKIKKMRPTYGLTKKMKFTT</sequence>
<dbReference type="SUPFAM" id="SSF48371">
    <property type="entry name" value="ARM repeat"/>
    <property type="match status" value="3"/>
</dbReference>
<dbReference type="OrthoDB" id="360653at2759"/>
<feature type="domain" description="U3 small nucleolar RNA-associated protein 20" evidence="4">
    <location>
        <begin position="1494"/>
        <end position="1707"/>
    </location>
</feature>
<dbReference type="EMBL" id="MRZV01000197">
    <property type="protein sequence ID" value="PIK55872.1"/>
    <property type="molecule type" value="Genomic_DNA"/>
</dbReference>
<feature type="region of interest" description="Disordered" evidence="2">
    <location>
        <begin position="1401"/>
        <end position="1454"/>
    </location>
</feature>
<feature type="compositionally biased region" description="Basic and acidic residues" evidence="2">
    <location>
        <begin position="2271"/>
        <end position="2283"/>
    </location>
</feature>
<feature type="non-terminal residue" evidence="6">
    <location>
        <position position="1"/>
    </location>
</feature>
<feature type="compositionally biased region" description="Basic residues" evidence="2">
    <location>
        <begin position="2449"/>
        <end position="2469"/>
    </location>
</feature>
<feature type="domain" description="U3 small nucleolar RNA-associated protein 20 N-terminal" evidence="3">
    <location>
        <begin position="612"/>
        <end position="1234"/>
    </location>
</feature>
<keyword evidence="7" id="KW-1185">Reference proteome</keyword>
<feature type="compositionally biased region" description="Acidic residues" evidence="2">
    <location>
        <begin position="2284"/>
        <end position="2296"/>
    </location>
</feature>
<gene>
    <name evidence="6" type="ORF">BSL78_07206</name>
</gene>
<evidence type="ECO:0000259" key="4">
    <source>
        <dbReference type="Pfam" id="PF20416"/>
    </source>
</evidence>